<dbReference type="OrthoDB" id="9951203at2"/>
<keyword evidence="1" id="KW-1133">Transmembrane helix</keyword>
<keyword evidence="1" id="KW-0472">Membrane</keyword>
<keyword evidence="1" id="KW-0812">Transmembrane</keyword>
<dbReference type="AlphaFoldDB" id="A0A147EWX8"/>
<protein>
    <submittedName>
        <fullName evidence="2">Uncharacterized protein</fullName>
    </submittedName>
</protein>
<evidence type="ECO:0000256" key="1">
    <source>
        <dbReference type="SAM" id="Phobius"/>
    </source>
</evidence>
<comment type="caution">
    <text evidence="2">The sequence shown here is derived from an EMBL/GenBank/DDBJ whole genome shotgun (WGS) entry which is preliminary data.</text>
</comment>
<proteinExistence type="predicted"/>
<sequence length="92" mass="9157">MRVILSLVAFAACAIALIAGISLFAGTVPGEACEGVVYDAATCESLRLRQSLLAAILIGSAVIAASVVSGALIVSAATVRGRPTATEELPAD</sequence>
<reference evidence="2 3" key="1">
    <citation type="journal article" date="2016" name="Front. Microbiol.">
        <title>Genomic Resource of Rice Seed Associated Bacteria.</title>
        <authorList>
            <person name="Midha S."/>
            <person name="Bansal K."/>
            <person name="Sharma S."/>
            <person name="Kumar N."/>
            <person name="Patil P.P."/>
            <person name="Chaudhry V."/>
            <person name="Patil P.B."/>
        </authorList>
    </citation>
    <scope>NUCLEOTIDE SEQUENCE [LARGE SCALE GENOMIC DNA]</scope>
    <source>
        <strain evidence="2 3">NS220</strain>
    </source>
</reference>
<gene>
    <name evidence="2" type="ORF">NS220_09595</name>
</gene>
<name>A0A147EWX8_MICTE</name>
<feature type="transmembrane region" description="Helical" evidence="1">
    <location>
        <begin position="54"/>
        <end position="74"/>
    </location>
</feature>
<dbReference type="Proteomes" id="UP000075025">
    <property type="component" value="Unassembled WGS sequence"/>
</dbReference>
<evidence type="ECO:0000313" key="3">
    <source>
        <dbReference type="Proteomes" id="UP000075025"/>
    </source>
</evidence>
<accession>A0A147EWX8</accession>
<dbReference type="RefSeq" id="WP_058623846.1">
    <property type="nucleotide sequence ID" value="NZ_LDRT01000058.1"/>
</dbReference>
<dbReference type="PATRIC" id="fig|2033.6.peg.3017"/>
<organism evidence="2 3">
    <name type="scientific">Microbacterium testaceum</name>
    <name type="common">Aureobacterium testaceum</name>
    <name type="synonym">Brevibacterium testaceum</name>
    <dbReference type="NCBI Taxonomy" id="2033"/>
    <lineage>
        <taxon>Bacteria</taxon>
        <taxon>Bacillati</taxon>
        <taxon>Actinomycetota</taxon>
        <taxon>Actinomycetes</taxon>
        <taxon>Micrococcales</taxon>
        <taxon>Microbacteriaceae</taxon>
        <taxon>Microbacterium</taxon>
    </lineage>
</organism>
<evidence type="ECO:0000313" key="2">
    <source>
        <dbReference type="EMBL" id="KTR94243.1"/>
    </source>
</evidence>
<dbReference type="EMBL" id="LDRT01000058">
    <property type="protein sequence ID" value="KTR94243.1"/>
    <property type="molecule type" value="Genomic_DNA"/>
</dbReference>